<dbReference type="InParanoid" id="F8AC31"/>
<evidence type="ECO:0000259" key="7">
    <source>
        <dbReference type="Pfam" id="PF13480"/>
    </source>
</evidence>
<dbReference type="OrthoDB" id="9773932at2"/>
<dbReference type="Pfam" id="PF13480">
    <property type="entry name" value="Acetyltransf_6"/>
    <property type="match status" value="1"/>
</dbReference>
<dbReference type="PANTHER" id="PTHR36174">
    <property type="entry name" value="LIPID II:GLYCINE GLYCYLTRANSFERASE"/>
    <property type="match status" value="1"/>
</dbReference>
<dbReference type="RefSeq" id="WP_013907331.1">
    <property type="nucleotide sequence ID" value="NC_015681.1"/>
</dbReference>
<keyword evidence="4" id="KW-0573">Peptidoglycan synthesis</keyword>
<dbReference type="SUPFAM" id="SSF55729">
    <property type="entry name" value="Acyl-CoA N-acyltransferases (Nat)"/>
    <property type="match status" value="1"/>
</dbReference>
<dbReference type="AlphaFoldDB" id="F8AC31"/>
<keyword evidence="3" id="KW-0133">Cell shape</keyword>
<reference evidence="8 9" key="2">
    <citation type="journal article" date="2012" name="Stand. Genomic Sci.">
        <title>Complete genome sequence of the thermophilic sulfate-reducing ocean bacterium Thermodesulfatator indicus type strain (CIR29812(T)).</title>
        <authorList>
            <person name="Anderson I."/>
            <person name="Saunders E."/>
            <person name="Lapidus A."/>
            <person name="Nolan M."/>
            <person name="Lucas S."/>
            <person name="Tice H."/>
            <person name="Del Rio T.G."/>
            <person name="Cheng J.F."/>
            <person name="Han C."/>
            <person name="Tapia R."/>
            <person name="Goodwin L.A."/>
            <person name="Pitluck S."/>
            <person name="Liolios K."/>
            <person name="Mavromatis K."/>
            <person name="Pagani I."/>
            <person name="Ivanova N."/>
            <person name="Mikhailova N."/>
            <person name="Pati A."/>
            <person name="Chen A."/>
            <person name="Palaniappan K."/>
            <person name="Land M."/>
            <person name="Hauser L."/>
            <person name="Jeffries C.D."/>
            <person name="Chang Y.J."/>
            <person name="Brambilla E.M."/>
            <person name="Rohde M."/>
            <person name="Spring S."/>
            <person name="Goker M."/>
            <person name="Detter J.C."/>
            <person name="Woyke T."/>
            <person name="Bristow J."/>
            <person name="Eisen J.A."/>
            <person name="Markowitz V."/>
            <person name="Hugenholtz P."/>
            <person name="Kyrpides N.C."/>
            <person name="Klenk H.P."/>
        </authorList>
    </citation>
    <scope>NUCLEOTIDE SEQUENCE [LARGE SCALE GENOMIC DNA]</scope>
    <source>
        <strain evidence="9">DSM 15286 / JCM 11887 / CIR29812</strain>
    </source>
</reference>
<dbReference type="GO" id="GO:0071555">
    <property type="term" value="P:cell wall organization"/>
    <property type="evidence" value="ECO:0007669"/>
    <property type="project" value="UniProtKB-KW"/>
</dbReference>
<dbReference type="PROSITE" id="PS51191">
    <property type="entry name" value="FEMABX"/>
    <property type="match status" value="1"/>
</dbReference>
<proteinExistence type="inferred from homology"/>
<keyword evidence="5" id="KW-0012">Acyltransferase</keyword>
<protein>
    <submittedName>
        <fullName evidence="8">FemAB-related protein, PEP-CTERM system-associated</fullName>
    </submittedName>
</protein>
<accession>F8AC31</accession>
<sequence length="335" mass="37972">MRVKRVFLNEIPDWDDLIKDFAPGPYHHLAWLKAVARAYGHAPVFLLAYEGQELRGALPLVIFKGFRGKSLISLPFGDYGGPLASDEEAQKALVFHAQKIAEEIGPLEIRFPEKPAFLPKNSGQVAKVRLLLPLPDESDDLWKALKSKVRSQVRRPMKEGAEAVVAGVELLPAFYRIYTKTMHYLGSPPHALSWFKSIVSFYEDKARVVMVHLKGKPLAASIIIFSNETATVPWAASLREYKRISPNMLLYWQMLSLAIEKGAKIFDFGRSTPGSGTYRFKKQWGAEEKALFWYRVPAEEEKVSKVRPLIEKIWQKLPEKAANYLGPKLRGRIAL</sequence>
<dbReference type="Proteomes" id="UP000006793">
    <property type="component" value="Chromosome"/>
</dbReference>
<evidence type="ECO:0000313" key="9">
    <source>
        <dbReference type="Proteomes" id="UP000006793"/>
    </source>
</evidence>
<comment type="similarity">
    <text evidence="1">Belongs to the FemABX family.</text>
</comment>
<dbReference type="HOGENOM" id="CLU_042156_0_0_0"/>
<dbReference type="PaxDb" id="667014-Thein_0706"/>
<evidence type="ECO:0000313" key="8">
    <source>
        <dbReference type="EMBL" id="AEH44586.1"/>
    </source>
</evidence>
<evidence type="ECO:0000256" key="5">
    <source>
        <dbReference type="ARBA" id="ARBA00023315"/>
    </source>
</evidence>
<dbReference type="InterPro" id="IPR016181">
    <property type="entry name" value="Acyl_CoA_acyltransferase"/>
</dbReference>
<dbReference type="InterPro" id="IPR038740">
    <property type="entry name" value="BioF2-like_GNAT_dom"/>
</dbReference>
<evidence type="ECO:0000256" key="6">
    <source>
        <dbReference type="ARBA" id="ARBA00023316"/>
    </source>
</evidence>
<feature type="domain" description="BioF2-like acetyltransferase" evidence="7">
    <location>
        <begin position="147"/>
        <end position="282"/>
    </location>
</feature>
<organism evidence="8 9">
    <name type="scientific">Thermodesulfatator indicus (strain DSM 15286 / JCM 11887 / CIR29812)</name>
    <dbReference type="NCBI Taxonomy" id="667014"/>
    <lineage>
        <taxon>Bacteria</taxon>
        <taxon>Pseudomonadati</taxon>
        <taxon>Thermodesulfobacteriota</taxon>
        <taxon>Thermodesulfobacteria</taxon>
        <taxon>Thermodesulfobacteriales</taxon>
        <taxon>Thermodesulfatatoraceae</taxon>
        <taxon>Thermodesulfatator</taxon>
    </lineage>
</organism>
<keyword evidence="9" id="KW-1185">Reference proteome</keyword>
<evidence type="ECO:0000256" key="3">
    <source>
        <dbReference type="ARBA" id="ARBA00022960"/>
    </source>
</evidence>
<dbReference type="Gene3D" id="3.40.630.30">
    <property type="match status" value="1"/>
</dbReference>
<dbReference type="EMBL" id="CP002683">
    <property type="protein sequence ID" value="AEH44586.1"/>
    <property type="molecule type" value="Genomic_DNA"/>
</dbReference>
<dbReference type="eggNOG" id="COG5653">
    <property type="taxonomic scope" value="Bacteria"/>
</dbReference>
<evidence type="ECO:0000256" key="1">
    <source>
        <dbReference type="ARBA" id="ARBA00009943"/>
    </source>
</evidence>
<evidence type="ECO:0000256" key="2">
    <source>
        <dbReference type="ARBA" id="ARBA00022679"/>
    </source>
</evidence>
<dbReference type="InterPro" id="IPR050644">
    <property type="entry name" value="PG_Glycine_Bridge_Synth"/>
</dbReference>
<dbReference type="STRING" id="667014.Thein_0706"/>
<reference evidence="9" key="1">
    <citation type="submission" date="2011-04" db="EMBL/GenBank/DDBJ databases">
        <title>The complete genome of Thermodesulfatator indicus DSM 15286.</title>
        <authorList>
            <person name="Lucas S."/>
            <person name="Copeland A."/>
            <person name="Lapidus A."/>
            <person name="Bruce D."/>
            <person name="Goodwin L."/>
            <person name="Pitluck S."/>
            <person name="Peters L."/>
            <person name="Kyrpides N."/>
            <person name="Mavromatis K."/>
            <person name="Pagani I."/>
            <person name="Ivanova N."/>
            <person name="Saunders L."/>
            <person name="Detter J.C."/>
            <person name="Tapia R."/>
            <person name="Han C."/>
            <person name="Land M."/>
            <person name="Hauser L."/>
            <person name="Markowitz V."/>
            <person name="Cheng J.-F."/>
            <person name="Hugenholtz P."/>
            <person name="Woyke T."/>
            <person name="Wu D."/>
            <person name="Spring S."/>
            <person name="Schroeder M."/>
            <person name="Brambilla E."/>
            <person name="Klenk H.-P."/>
            <person name="Eisen J.A."/>
        </authorList>
    </citation>
    <scope>NUCLEOTIDE SEQUENCE [LARGE SCALE GENOMIC DNA]</scope>
    <source>
        <strain evidence="9">DSM 15286 / JCM 11887 / CIR29812</strain>
    </source>
</reference>
<keyword evidence="2" id="KW-0808">Transferase</keyword>
<gene>
    <name evidence="8" type="ordered locus">Thein_0706</name>
</gene>
<dbReference type="InterPro" id="IPR003447">
    <property type="entry name" value="FEMABX"/>
</dbReference>
<name>F8AC31_THEID</name>
<dbReference type="PANTHER" id="PTHR36174:SF1">
    <property type="entry name" value="LIPID II:GLYCINE GLYCYLTRANSFERASE"/>
    <property type="match status" value="1"/>
</dbReference>
<evidence type="ECO:0000256" key="4">
    <source>
        <dbReference type="ARBA" id="ARBA00022984"/>
    </source>
</evidence>
<dbReference type="PATRIC" id="fig|667014.3.peg.732"/>
<keyword evidence="6" id="KW-0961">Cell wall biogenesis/degradation</keyword>
<dbReference type="GO" id="GO:0008360">
    <property type="term" value="P:regulation of cell shape"/>
    <property type="evidence" value="ECO:0007669"/>
    <property type="project" value="UniProtKB-KW"/>
</dbReference>
<dbReference type="KEGG" id="tid:Thein_0706"/>
<dbReference type="GO" id="GO:0009252">
    <property type="term" value="P:peptidoglycan biosynthetic process"/>
    <property type="evidence" value="ECO:0007669"/>
    <property type="project" value="UniProtKB-KW"/>
</dbReference>
<dbReference type="GO" id="GO:0016755">
    <property type="term" value="F:aminoacyltransferase activity"/>
    <property type="evidence" value="ECO:0007669"/>
    <property type="project" value="InterPro"/>
</dbReference>